<sequence>MADIHLDEVGHSYDGGRTHALAPMTWTWSDGRAYALLGPSGCGKTTLLNIISGLLTPSAGRVHLGGRDVTGIPPAGRNIAQVFQFPVLYEEMSVYDNLAFPLRNRRYPKAEVDQRVRTVARLLGLEEVLGRRSRRLDPGRQQIVSLGRGLVRPEVAAVLLDEPLTVIDPALKWTLRSKLKEIHRDTRHTLIYVTHDQTEALTFADEVVVLKDGAIVQSGEPAELFLSPAHEFVGHFIGSPGMNVLDAAIERGVVRVGGTPAGLAVADGAPAGRTLSDGPVRLGVRPEFVRVVPVPRSPGLSAQVTGVDRMGSHHLVHARAEGGTLVAKTEPGGVAEGTGHFHFERAYLFRDEVRCGTLAALEGTAP</sequence>
<gene>
    <name evidence="7" type="ORF">ACIBG2_00510</name>
</gene>
<evidence type="ECO:0000256" key="1">
    <source>
        <dbReference type="ARBA" id="ARBA00022448"/>
    </source>
</evidence>
<dbReference type="InterPro" id="IPR008995">
    <property type="entry name" value="Mo/tungstate-bd_C_term_dom"/>
</dbReference>
<keyword evidence="8" id="KW-1185">Reference proteome</keyword>
<dbReference type="PROSITE" id="PS50893">
    <property type="entry name" value="ABC_TRANSPORTER_2"/>
    <property type="match status" value="1"/>
</dbReference>
<evidence type="ECO:0000256" key="3">
    <source>
        <dbReference type="ARBA" id="ARBA00022741"/>
    </source>
</evidence>
<accession>A0ABW7YIV8</accession>
<dbReference type="InterPro" id="IPR015853">
    <property type="entry name" value="ABC_transpr_FbpC"/>
</dbReference>
<dbReference type="PANTHER" id="PTHR43875">
    <property type="entry name" value="MALTODEXTRIN IMPORT ATP-BINDING PROTEIN MSMX"/>
    <property type="match status" value="1"/>
</dbReference>
<dbReference type="PANTHER" id="PTHR43875:SF14">
    <property type="entry name" value="ABC TRANSPORTER ATP-BINDING PROTEIN"/>
    <property type="match status" value="1"/>
</dbReference>
<dbReference type="Gene3D" id="3.40.50.300">
    <property type="entry name" value="P-loop containing nucleotide triphosphate hydrolases"/>
    <property type="match status" value="1"/>
</dbReference>
<dbReference type="CDD" id="cd03259">
    <property type="entry name" value="ABC_Carb_Solutes_like"/>
    <property type="match status" value="1"/>
</dbReference>
<organism evidence="7 8">
    <name type="scientific">Nonomuraea typhae</name>
    <dbReference type="NCBI Taxonomy" id="2603600"/>
    <lineage>
        <taxon>Bacteria</taxon>
        <taxon>Bacillati</taxon>
        <taxon>Actinomycetota</taxon>
        <taxon>Actinomycetes</taxon>
        <taxon>Streptosporangiales</taxon>
        <taxon>Streptosporangiaceae</taxon>
        <taxon>Nonomuraea</taxon>
    </lineage>
</organism>
<evidence type="ECO:0000259" key="6">
    <source>
        <dbReference type="PROSITE" id="PS50893"/>
    </source>
</evidence>
<dbReference type="Pfam" id="PF08402">
    <property type="entry name" value="TOBE_2"/>
    <property type="match status" value="1"/>
</dbReference>
<dbReference type="InterPro" id="IPR027417">
    <property type="entry name" value="P-loop_NTPase"/>
</dbReference>
<keyword evidence="1" id="KW-0813">Transport</keyword>
<dbReference type="InterPro" id="IPR047641">
    <property type="entry name" value="ABC_transpr_MalK/UgpC-like"/>
</dbReference>
<dbReference type="GO" id="GO:0005524">
    <property type="term" value="F:ATP binding"/>
    <property type="evidence" value="ECO:0007669"/>
    <property type="project" value="UniProtKB-KW"/>
</dbReference>
<dbReference type="InterPro" id="IPR013611">
    <property type="entry name" value="Transp-assoc_OB_typ2"/>
</dbReference>
<keyword evidence="4 7" id="KW-0067">ATP-binding</keyword>
<dbReference type="Gene3D" id="2.40.50.100">
    <property type="match status" value="1"/>
</dbReference>
<evidence type="ECO:0000256" key="4">
    <source>
        <dbReference type="ARBA" id="ARBA00022840"/>
    </source>
</evidence>
<comment type="caution">
    <text evidence="7">The sequence shown here is derived from an EMBL/GenBank/DDBJ whole genome shotgun (WGS) entry which is preliminary data.</text>
</comment>
<dbReference type="SUPFAM" id="SSF52540">
    <property type="entry name" value="P-loop containing nucleoside triphosphate hydrolases"/>
    <property type="match status" value="1"/>
</dbReference>
<dbReference type="EMBL" id="JBITGY010000001">
    <property type="protein sequence ID" value="MFI6495832.1"/>
    <property type="molecule type" value="Genomic_DNA"/>
</dbReference>
<evidence type="ECO:0000313" key="8">
    <source>
        <dbReference type="Proteomes" id="UP001612741"/>
    </source>
</evidence>
<feature type="domain" description="ABC transporter" evidence="6">
    <location>
        <begin position="4"/>
        <end position="237"/>
    </location>
</feature>
<dbReference type="Pfam" id="PF00005">
    <property type="entry name" value="ABC_tran"/>
    <property type="match status" value="1"/>
</dbReference>
<evidence type="ECO:0000256" key="5">
    <source>
        <dbReference type="ARBA" id="ARBA00023136"/>
    </source>
</evidence>
<dbReference type="InterPro" id="IPR003439">
    <property type="entry name" value="ABC_transporter-like_ATP-bd"/>
</dbReference>
<keyword evidence="3" id="KW-0547">Nucleotide-binding</keyword>
<reference evidence="7 8" key="1">
    <citation type="submission" date="2024-10" db="EMBL/GenBank/DDBJ databases">
        <title>The Natural Products Discovery Center: Release of the First 8490 Sequenced Strains for Exploring Actinobacteria Biosynthetic Diversity.</title>
        <authorList>
            <person name="Kalkreuter E."/>
            <person name="Kautsar S.A."/>
            <person name="Yang D."/>
            <person name="Bader C.D."/>
            <person name="Teijaro C.N."/>
            <person name="Fluegel L."/>
            <person name="Davis C.M."/>
            <person name="Simpson J.R."/>
            <person name="Lauterbach L."/>
            <person name="Steele A.D."/>
            <person name="Gui C."/>
            <person name="Meng S."/>
            <person name="Li G."/>
            <person name="Viehrig K."/>
            <person name="Ye F."/>
            <person name="Su P."/>
            <person name="Kiefer A.F."/>
            <person name="Nichols A."/>
            <person name="Cepeda A.J."/>
            <person name="Yan W."/>
            <person name="Fan B."/>
            <person name="Jiang Y."/>
            <person name="Adhikari A."/>
            <person name="Zheng C.-J."/>
            <person name="Schuster L."/>
            <person name="Cowan T.M."/>
            <person name="Smanski M.J."/>
            <person name="Chevrette M.G."/>
            <person name="De Carvalho L.P.S."/>
            <person name="Shen B."/>
        </authorList>
    </citation>
    <scope>NUCLEOTIDE SEQUENCE [LARGE SCALE GENOMIC DNA]</scope>
    <source>
        <strain evidence="7 8">NPDC050545</strain>
    </source>
</reference>
<keyword evidence="2" id="KW-1003">Cell membrane</keyword>
<evidence type="ECO:0000256" key="2">
    <source>
        <dbReference type="ARBA" id="ARBA00022475"/>
    </source>
</evidence>
<dbReference type="SUPFAM" id="SSF50331">
    <property type="entry name" value="MOP-like"/>
    <property type="match status" value="1"/>
</dbReference>
<name>A0ABW7YIV8_9ACTN</name>
<evidence type="ECO:0000313" key="7">
    <source>
        <dbReference type="EMBL" id="MFI6495832.1"/>
    </source>
</evidence>
<dbReference type="SMART" id="SM00382">
    <property type="entry name" value="AAA"/>
    <property type="match status" value="1"/>
</dbReference>
<dbReference type="Proteomes" id="UP001612741">
    <property type="component" value="Unassembled WGS sequence"/>
</dbReference>
<dbReference type="InterPro" id="IPR003593">
    <property type="entry name" value="AAA+_ATPase"/>
</dbReference>
<keyword evidence="5" id="KW-0472">Membrane</keyword>
<dbReference type="RefSeq" id="WP_397077574.1">
    <property type="nucleotide sequence ID" value="NZ_JBITGY010000001.1"/>
</dbReference>
<protein>
    <submittedName>
        <fullName evidence="7">ABC transporter ATP-binding protein</fullName>
    </submittedName>
</protein>
<proteinExistence type="predicted"/>